<keyword evidence="11" id="KW-0503">Monooxygenase</keyword>
<feature type="binding site" evidence="11">
    <location>
        <position position="560"/>
    </location>
    <ligand>
        <name>Fe cation</name>
        <dbReference type="ChEBI" id="CHEBI:24875"/>
        <label>1</label>
    </ligand>
</feature>
<dbReference type="GO" id="GO:0046872">
    <property type="term" value="F:metal ion binding"/>
    <property type="evidence" value="ECO:0007669"/>
    <property type="project" value="UniProtKB-KW"/>
</dbReference>
<feature type="compositionally biased region" description="Low complexity" evidence="12">
    <location>
        <begin position="391"/>
        <end position="406"/>
    </location>
</feature>
<dbReference type="GO" id="GO:0006744">
    <property type="term" value="P:ubiquinone biosynthetic process"/>
    <property type="evidence" value="ECO:0007669"/>
    <property type="project" value="UniProtKB-UniRule"/>
</dbReference>
<keyword evidence="6" id="KW-0333">Golgi apparatus</keyword>
<gene>
    <name evidence="15" type="ORF">WR25_19525</name>
</gene>
<dbReference type="GO" id="GO:0006829">
    <property type="term" value="P:zinc ion transport"/>
    <property type="evidence" value="ECO:0007669"/>
    <property type="project" value="TreeGrafter"/>
</dbReference>
<feature type="transmembrane region" description="Helical" evidence="13">
    <location>
        <begin position="230"/>
        <end position="253"/>
    </location>
</feature>
<dbReference type="GO" id="GO:0016709">
    <property type="term" value="F:oxidoreductase activity, acting on paired donors, with incorporation or reduction of molecular oxygen, NAD(P)H as one donor, and incorporation of one atom of oxygen"/>
    <property type="evidence" value="ECO:0007669"/>
    <property type="project" value="UniProtKB-UniRule"/>
</dbReference>
<keyword evidence="3 13" id="KW-0812">Transmembrane</keyword>
<feature type="transmembrane region" description="Helical" evidence="13">
    <location>
        <begin position="44"/>
        <end position="68"/>
    </location>
</feature>
<dbReference type="SUPFAM" id="SSF47240">
    <property type="entry name" value="Ferritin-like"/>
    <property type="match status" value="1"/>
</dbReference>
<name>A0A2A2LQV2_9BILA</name>
<keyword evidence="2" id="KW-0813">Transport</keyword>
<comment type="function">
    <text evidence="11">Catalyzes the hydroxylation of 2-polyprenyl-3-methyl-6-methoxy-1,4-benzoquinol (DMQH2) during ubiquinone biosynthesis. Has also a structural role in the COQ enzyme complex, stabilizing other COQ polypeptides. Involved in lifespan determination in a ubiquinone-independent manner.</text>
</comment>
<keyword evidence="11" id="KW-0999">Mitochondrion inner membrane</keyword>
<dbReference type="CDD" id="cd01042">
    <property type="entry name" value="DMQH"/>
    <property type="match status" value="1"/>
</dbReference>
<dbReference type="OrthoDB" id="5382797at2759"/>
<dbReference type="InterPro" id="IPR058533">
    <property type="entry name" value="Cation_efflux_TM"/>
</dbReference>
<evidence type="ECO:0000256" key="13">
    <source>
        <dbReference type="SAM" id="Phobius"/>
    </source>
</evidence>
<comment type="subunit">
    <text evidence="11">Component of a multi-subunit COQ enzyme complex.</text>
</comment>
<dbReference type="InterPro" id="IPR027469">
    <property type="entry name" value="Cation_efflux_TMD_sf"/>
</dbReference>
<proteinExistence type="inferred from homology"/>
<dbReference type="InterPro" id="IPR011566">
    <property type="entry name" value="Ubq_synth_Coq7"/>
</dbReference>
<keyword evidence="16" id="KW-1185">Reference proteome</keyword>
<dbReference type="Pfam" id="PF03232">
    <property type="entry name" value="COQ7"/>
    <property type="match status" value="1"/>
</dbReference>
<keyword evidence="11" id="KW-0479">Metal-binding</keyword>
<feature type="transmembrane region" description="Helical" evidence="13">
    <location>
        <begin position="198"/>
        <end position="218"/>
    </location>
</feature>
<dbReference type="InterPro" id="IPR052005">
    <property type="entry name" value="CDF_SLC30A"/>
</dbReference>
<feature type="transmembrane region" description="Helical" evidence="13">
    <location>
        <begin position="80"/>
        <end position="102"/>
    </location>
</feature>
<dbReference type="AlphaFoldDB" id="A0A2A2LQV2"/>
<dbReference type="Gene3D" id="1.20.1510.10">
    <property type="entry name" value="Cation efflux protein transmembrane domain"/>
    <property type="match status" value="1"/>
</dbReference>
<evidence type="ECO:0000256" key="1">
    <source>
        <dbReference type="ARBA" id="ARBA00004166"/>
    </source>
</evidence>
<dbReference type="Proteomes" id="UP000218231">
    <property type="component" value="Unassembled WGS sequence"/>
</dbReference>
<dbReference type="GO" id="GO:0005794">
    <property type="term" value="C:Golgi apparatus"/>
    <property type="evidence" value="ECO:0007669"/>
    <property type="project" value="UniProtKB-SubCell"/>
</dbReference>
<feature type="binding site" evidence="11">
    <location>
        <position position="609"/>
    </location>
    <ligand>
        <name>Fe cation</name>
        <dbReference type="ChEBI" id="CHEBI:24875"/>
        <label>2</label>
    </ligand>
</feature>
<evidence type="ECO:0000259" key="14">
    <source>
        <dbReference type="Pfam" id="PF01545"/>
    </source>
</evidence>
<evidence type="ECO:0000256" key="5">
    <source>
        <dbReference type="ARBA" id="ARBA00022989"/>
    </source>
</evidence>
<feature type="binding site" evidence="11">
    <location>
        <position position="645"/>
    </location>
    <ligand>
        <name>Fe cation</name>
        <dbReference type="ChEBI" id="CHEBI:24875"/>
        <label>2</label>
    </ligand>
</feature>
<feature type="binding site" evidence="11">
    <location>
        <position position="557"/>
    </location>
    <ligand>
        <name>Fe cation</name>
        <dbReference type="ChEBI" id="CHEBI:24875"/>
        <label>1</label>
    </ligand>
</feature>
<comment type="function">
    <text evidence="10">Has probably no intrinsic transporter activity but together with SLC30A5 forms a functional zinc ion:proton antiporter heterodimer, mediating zinc entry into the lumen of organelles along the secretory pathway. As part of that zinc ion:proton antiporter, contributes to zinc ion homeostasis within the early secretory pathway and regulates the activation and folding of enzymes like alkaline phosphatases and enzymes involved in phosphatidylinositol glycan anchor biosynthesis.</text>
</comment>
<dbReference type="SUPFAM" id="SSF161111">
    <property type="entry name" value="Cation efflux protein transmembrane domain-like"/>
    <property type="match status" value="1"/>
</dbReference>
<feature type="compositionally biased region" description="Basic and acidic residues" evidence="12">
    <location>
        <begin position="373"/>
        <end position="389"/>
    </location>
</feature>
<comment type="similarity">
    <text evidence="11">Belongs to the COQ7 family.</text>
</comment>
<dbReference type="HAMAP" id="MF_01658">
    <property type="entry name" value="COQ7"/>
    <property type="match status" value="1"/>
</dbReference>
<evidence type="ECO:0000256" key="10">
    <source>
        <dbReference type="ARBA" id="ARBA00045455"/>
    </source>
</evidence>
<dbReference type="GO" id="GO:0008324">
    <property type="term" value="F:monoatomic cation transmembrane transporter activity"/>
    <property type="evidence" value="ECO:0007669"/>
    <property type="project" value="InterPro"/>
</dbReference>
<keyword evidence="5 13" id="KW-1133">Transmembrane helix</keyword>
<feature type="domain" description="Cation efflux protein transmembrane" evidence="14">
    <location>
        <begin position="22"/>
        <end position="253"/>
    </location>
</feature>
<evidence type="ECO:0000313" key="15">
    <source>
        <dbReference type="EMBL" id="PAV88614.1"/>
    </source>
</evidence>
<keyword evidence="11" id="KW-0496">Mitochondrion</keyword>
<feature type="binding site" evidence="11">
    <location>
        <position position="557"/>
    </location>
    <ligand>
        <name>Fe cation</name>
        <dbReference type="ChEBI" id="CHEBI:24875"/>
        <label>2</label>
    </ligand>
</feature>
<evidence type="ECO:0000256" key="3">
    <source>
        <dbReference type="ARBA" id="ARBA00022692"/>
    </source>
</evidence>
<keyword evidence="8 11" id="KW-0472">Membrane</keyword>
<evidence type="ECO:0000256" key="8">
    <source>
        <dbReference type="ARBA" id="ARBA00023136"/>
    </source>
</evidence>
<comment type="subcellular location">
    <subcellularLocation>
        <location evidence="1">Golgi apparatus</location>
        <location evidence="1">trans-Golgi network membrane</location>
        <topology evidence="1">Multi-pass membrane protein</topology>
    </subcellularLocation>
    <subcellularLocation>
        <location evidence="11">Mitochondrion inner membrane</location>
        <topology evidence="11">Peripheral membrane protein</topology>
        <orientation evidence="11">Matrix side</orientation>
    </subcellularLocation>
</comment>
<sequence>MSGLGWLLAAANHPQGRSGLFAAAACLCCVAVLAFCVSSSHSIVLMSALWITVFAFCSILSSLISMSLSQKPTQKFSYGLARVPVLAVFSTTVLAQLFSVFLSKESFEHLLSPGHHGAHDAAAAHEHDIEQIGSWPYYVGAVACSIALLVSAYSLKNQPFQYVLSSASNSSLQAHAADISEAICWVVPGLSRLLLPKINSMVLLAMTTSFLLVLCEHFRHAFSWADPVCCLFLSVAVFSTMWPLSVYTGMILLQTVPQHEINAIDRHVSEASTIEGVLELKVLKLWKLDFLKVVGTVDVRVRRDADEQAVLTRVTEKMSNFIHILTVQIVKDATWQQTHEFSTSNGDVASSRQSAVTAHGHSHETGDCSGGEVHGHSHDSHDAHSDHGHSHSTSYSSSPYQYSAPSYAPPTQPPAYQYNQTAQTYQTPYQQAQAYQQQQQMSHYNYGMLNFSYLIFMINRDMDNKSRNITPILTITDILMSIVMNAGMNTVTIIPHTVTVMMEGMQRIVYKSASQKALIDSILRVDHVGELAANQIYKGQMAVLKTETMIQQMWNEEKQHLDTVERLAAKHNTRISWFTAPFSMAAYALGVGSALLGKQGAMACTAAVEQVVGEHYNNQIKELLKDDPEKHKDLLKELSKMRDAELHHLKIGEEQHDANSPMHDAFKNVIQLGCKTAIEIAKRA</sequence>
<comment type="pathway">
    <text evidence="11">Cofactor biosynthesis; ubiquinone biosynthesis.</text>
</comment>
<evidence type="ECO:0000256" key="4">
    <source>
        <dbReference type="ARBA" id="ARBA00022833"/>
    </source>
</evidence>
<feature type="transmembrane region" description="Helical" evidence="13">
    <location>
        <begin position="135"/>
        <end position="155"/>
    </location>
</feature>
<keyword evidence="11" id="KW-0408">Iron</keyword>
<organism evidence="15 16">
    <name type="scientific">Diploscapter pachys</name>
    <dbReference type="NCBI Taxonomy" id="2018661"/>
    <lineage>
        <taxon>Eukaryota</taxon>
        <taxon>Metazoa</taxon>
        <taxon>Ecdysozoa</taxon>
        <taxon>Nematoda</taxon>
        <taxon>Chromadorea</taxon>
        <taxon>Rhabditida</taxon>
        <taxon>Rhabditina</taxon>
        <taxon>Rhabditomorpha</taxon>
        <taxon>Rhabditoidea</taxon>
        <taxon>Rhabditidae</taxon>
        <taxon>Diploscapter</taxon>
    </lineage>
</organism>
<evidence type="ECO:0000256" key="2">
    <source>
        <dbReference type="ARBA" id="ARBA00022448"/>
    </source>
</evidence>
<dbReference type="PANTHER" id="PTHR46531">
    <property type="entry name" value="ZINC TRANSPORTER 6"/>
    <property type="match status" value="1"/>
</dbReference>
<dbReference type="PANTHER" id="PTHR46531:SF1">
    <property type="entry name" value="ZINC TRANSPORTER 6"/>
    <property type="match status" value="1"/>
</dbReference>
<feature type="compositionally biased region" description="Polar residues" evidence="12">
    <location>
        <begin position="342"/>
        <end position="356"/>
    </location>
</feature>
<evidence type="ECO:0000256" key="7">
    <source>
        <dbReference type="ARBA" id="ARBA00023065"/>
    </source>
</evidence>
<dbReference type="UniPathway" id="UPA00232"/>
<evidence type="ECO:0000313" key="16">
    <source>
        <dbReference type="Proteomes" id="UP000218231"/>
    </source>
</evidence>
<comment type="subunit">
    <text evidence="9">Heterodimer with SLC30A5; form a functional zinc ion transmembrane transporter.</text>
</comment>
<dbReference type="GO" id="GO:0008682">
    <property type="term" value="F:3-demethoxyubiquinol 3-hydroxylase activity"/>
    <property type="evidence" value="ECO:0007669"/>
    <property type="project" value="UniProtKB-EC"/>
</dbReference>
<keyword evidence="4" id="KW-0862">Zinc</keyword>
<evidence type="ECO:0000256" key="12">
    <source>
        <dbReference type="SAM" id="MobiDB-lite"/>
    </source>
</evidence>
<keyword evidence="11" id="KW-0560">Oxidoreductase</keyword>
<evidence type="ECO:0000256" key="6">
    <source>
        <dbReference type="ARBA" id="ARBA00023034"/>
    </source>
</evidence>
<comment type="catalytic activity">
    <reaction evidence="11">
        <text>a 5-methoxy-2-methyl-3-(all-trans-polyprenyl)benzene-1,4-diol + AH2 + O2 = a 3-demethylubiquinol + A + H2O</text>
        <dbReference type="Rhea" id="RHEA:50908"/>
        <dbReference type="Rhea" id="RHEA-COMP:10859"/>
        <dbReference type="Rhea" id="RHEA-COMP:10914"/>
        <dbReference type="ChEBI" id="CHEBI:13193"/>
        <dbReference type="ChEBI" id="CHEBI:15377"/>
        <dbReference type="ChEBI" id="CHEBI:15379"/>
        <dbReference type="ChEBI" id="CHEBI:17499"/>
        <dbReference type="ChEBI" id="CHEBI:84167"/>
        <dbReference type="ChEBI" id="CHEBI:84422"/>
        <dbReference type="EC" id="1.14.99.60"/>
    </reaction>
</comment>
<comment type="cofactor">
    <cofactor evidence="11">
        <name>Fe cation</name>
        <dbReference type="ChEBI" id="CHEBI:24875"/>
    </cofactor>
    <text evidence="11">Binds 2 iron ions per subunit.</text>
</comment>
<dbReference type="InterPro" id="IPR009078">
    <property type="entry name" value="Ferritin-like_SF"/>
</dbReference>
<reference evidence="15 16" key="1">
    <citation type="journal article" date="2017" name="Curr. Biol.">
        <title>Genome architecture and evolution of a unichromosomal asexual nematode.</title>
        <authorList>
            <person name="Fradin H."/>
            <person name="Zegar C."/>
            <person name="Gutwein M."/>
            <person name="Lucas J."/>
            <person name="Kovtun M."/>
            <person name="Corcoran D."/>
            <person name="Baugh L.R."/>
            <person name="Kiontke K."/>
            <person name="Gunsalus K."/>
            <person name="Fitch D.H."/>
            <person name="Piano F."/>
        </authorList>
    </citation>
    <scope>NUCLEOTIDE SEQUENCE [LARGE SCALE GENOMIC DNA]</scope>
    <source>
        <strain evidence="15">PF1309</strain>
    </source>
</reference>
<feature type="transmembrane region" description="Helical" evidence="13">
    <location>
        <begin position="20"/>
        <end position="37"/>
    </location>
</feature>
<dbReference type="EC" id="1.14.99.60" evidence="11"/>
<evidence type="ECO:0000256" key="11">
    <source>
        <dbReference type="HAMAP-Rule" id="MF_03194"/>
    </source>
</evidence>
<accession>A0A2A2LQV2</accession>
<comment type="caution">
    <text evidence="15">The sequence shown here is derived from an EMBL/GenBank/DDBJ whole genome shotgun (WGS) entry which is preliminary data.</text>
</comment>
<feature type="region of interest" description="Disordered" evidence="12">
    <location>
        <begin position="342"/>
        <end position="416"/>
    </location>
</feature>
<feature type="binding site" evidence="11">
    <location>
        <position position="530"/>
    </location>
    <ligand>
        <name>Fe cation</name>
        <dbReference type="ChEBI" id="CHEBI:24875"/>
        <label>1</label>
    </ligand>
</feature>
<dbReference type="Pfam" id="PF01545">
    <property type="entry name" value="Cation_efflux"/>
    <property type="match status" value="1"/>
</dbReference>
<feature type="binding site" evidence="11">
    <location>
        <position position="645"/>
    </location>
    <ligand>
        <name>Fe cation</name>
        <dbReference type="ChEBI" id="CHEBI:24875"/>
        <label>1</label>
    </ligand>
</feature>
<dbReference type="GO" id="GO:0031314">
    <property type="term" value="C:extrinsic component of mitochondrial inner membrane"/>
    <property type="evidence" value="ECO:0007669"/>
    <property type="project" value="UniProtKB-UniRule"/>
</dbReference>
<feature type="binding site" evidence="11">
    <location>
        <position position="648"/>
    </location>
    <ligand>
        <name>Fe cation</name>
        <dbReference type="ChEBI" id="CHEBI:24875"/>
        <label>2</label>
    </ligand>
</feature>
<keyword evidence="11" id="KW-0831">Ubiquinone biosynthesis</keyword>
<dbReference type="STRING" id="2018661.A0A2A2LQV2"/>
<keyword evidence="7" id="KW-0406">Ion transport</keyword>
<dbReference type="EMBL" id="LIAE01006509">
    <property type="protein sequence ID" value="PAV88614.1"/>
    <property type="molecule type" value="Genomic_DNA"/>
</dbReference>
<protein>
    <recommendedName>
        <fullName evidence="11">5-demethoxyubiquinone hydroxylase, mitochondrial</fullName>
        <shortName evidence="11">DMQ hydroxylase</shortName>
        <ecNumber evidence="11">1.14.99.60</ecNumber>
    </recommendedName>
    <alternativeName>
        <fullName evidence="11">Ubiquinone biosynthesis monooxygenase COQ7</fullName>
    </alternativeName>
</protein>
<evidence type="ECO:0000256" key="9">
    <source>
        <dbReference type="ARBA" id="ARBA00038600"/>
    </source>
</evidence>